<dbReference type="Proteomes" id="UP000694865">
    <property type="component" value="Unplaced"/>
</dbReference>
<proteinExistence type="predicted"/>
<evidence type="ECO:0000256" key="1">
    <source>
        <dbReference type="SAM" id="MobiDB-lite"/>
    </source>
</evidence>
<dbReference type="RefSeq" id="XP_002740011.1">
    <property type="nucleotide sequence ID" value="XM_002739965.2"/>
</dbReference>
<dbReference type="Pfam" id="PF14963">
    <property type="entry name" value="Get2_like"/>
    <property type="match status" value="1"/>
</dbReference>
<organism evidence="2 3">
    <name type="scientific">Saccoglossus kowalevskii</name>
    <name type="common">Acorn worm</name>
    <dbReference type="NCBI Taxonomy" id="10224"/>
    <lineage>
        <taxon>Eukaryota</taxon>
        <taxon>Metazoa</taxon>
        <taxon>Hemichordata</taxon>
        <taxon>Enteropneusta</taxon>
        <taxon>Harrimaniidae</taxon>
        <taxon>Saccoglossus</taxon>
    </lineage>
</organism>
<accession>A0ABM0GY85</accession>
<gene>
    <name evidence="3" type="primary">LOC100369103</name>
</gene>
<evidence type="ECO:0000313" key="3">
    <source>
        <dbReference type="RefSeq" id="XP_002740011.1"/>
    </source>
</evidence>
<protein>
    <submittedName>
        <fullName evidence="3">Uncharacterized protein LOC100369103</fullName>
    </submittedName>
</protein>
<dbReference type="GeneID" id="100369103"/>
<sequence>MADDAATRRREARRRRILMNSEGRLKKVLDLNKLKPDVEPEAKEVIVVDKEREQFVDVDNKNNAVVDNSDYAVFNSTTQLDSILSCVSEPEEKSLFSNIQATSVETDEDEKGTLETTLQKREESDEKAKKNCCGRKAELVANSETKENCDDENGQSFCKMRSLQREVAVVTS</sequence>
<dbReference type="InterPro" id="IPR016719">
    <property type="entry name" value="CAMLG"/>
</dbReference>
<reference evidence="3" key="1">
    <citation type="submission" date="2025-08" db="UniProtKB">
        <authorList>
            <consortium name="RefSeq"/>
        </authorList>
    </citation>
    <scope>IDENTIFICATION</scope>
    <source>
        <tissue evidence="3">Testes</tissue>
    </source>
</reference>
<feature type="region of interest" description="Disordered" evidence="1">
    <location>
        <begin position="104"/>
        <end position="126"/>
    </location>
</feature>
<keyword evidence="2" id="KW-1185">Reference proteome</keyword>
<name>A0ABM0GY85_SACKO</name>
<evidence type="ECO:0000313" key="2">
    <source>
        <dbReference type="Proteomes" id="UP000694865"/>
    </source>
</evidence>